<dbReference type="EMBL" id="CP061173">
    <property type="protein sequence ID" value="QNR70389.1"/>
    <property type="molecule type" value="Genomic_DNA"/>
</dbReference>
<accession>A0A7H0YH31</accession>
<sequence length="263" mass="29555">MDLVFRDLYDALKNTEEAFTRMDVDIDNAICGNPKCVLTASQEKLLDSYMELANVEMEFCTLDWDTAIAKMKRCFDCIDEEIDILIPAPQPEPVYTAESCDKSFTTQISVEDIKKFVIYERTYTSPTILSPIQAYVIPKDDLPSYFEPSVPEAYPSYEKYSVSWNPASNGLKVVLDHSRFPDSAGAPRGSYNISLVVAELTDEAAQAYGMTSVAACKANLLTEGVVWKQGAEFDKTVDGDWETYPAYDNTPSEVVVEYFFMMP</sequence>
<evidence type="ECO:0000313" key="2">
    <source>
        <dbReference type="Proteomes" id="UP000516384"/>
    </source>
</evidence>
<geneLocation type="plasmid" evidence="1 2">
    <name>pPlas1</name>
</geneLocation>
<proteinExistence type="predicted"/>
<protein>
    <submittedName>
        <fullName evidence="1">Uncharacterized protein</fullName>
    </submittedName>
</protein>
<organism evidence="1 2">
    <name type="scientific">Paenibacillus peoriae</name>
    <dbReference type="NCBI Taxonomy" id="59893"/>
    <lineage>
        <taxon>Bacteria</taxon>
        <taxon>Bacillati</taxon>
        <taxon>Bacillota</taxon>
        <taxon>Bacilli</taxon>
        <taxon>Bacillales</taxon>
        <taxon>Paenibacillaceae</taxon>
        <taxon>Paenibacillus</taxon>
    </lineage>
</organism>
<evidence type="ECO:0000313" key="1">
    <source>
        <dbReference type="EMBL" id="QNR70389.1"/>
    </source>
</evidence>
<keyword evidence="1" id="KW-0614">Plasmid</keyword>
<dbReference type="Proteomes" id="UP000516384">
    <property type="component" value="Plasmid pPlas1"/>
</dbReference>
<gene>
    <name evidence="1" type="ORF">IAQ67_28970</name>
</gene>
<dbReference type="AlphaFoldDB" id="A0A7H0YH31"/>
<name>A0A7H0YH31_9BACL</name>
<dbReference type="RefSeq" id="WP_190299696.1">
    <property type="nucleotide sequence ID" value="NZ_CP061173.1"/>
</dbReference>
<reference evidence="1 2" key="1">
    <citation type="submission" date="2020-09" db="EMBL/GenBank/DDBJ databases">
        <title>Characterization of Paenibacillus peoriae strain ZF390 with broad-spectrum antimicrobial activity as a potential biocontrol agent.</title>
        <authorList>
            <person name="Li L."/>
            <person name="Zhao Y."/>
            <person name="Li B."/>
            <person name="Xie X."/>
        </authorList>
    </citation>
    <scope>NUCLEOTIDE SEQUENCE [LARGE SCALE GENOMIC DNA]</scope>
    <source>
        <strain evidence="1 2">ZF390</strain>
        <plasmid evidence="1 2">pPlas1</plasmid>
    </source>
</reference>